<proteinExistence type="predicted"/>
<evidence type="ECO:0000313" key="4">
    <source>
        <dbReference type="Proteomes" id="UP000006591"/>
    </source>
</evidence>
<feature type="compositionally biased region" description="Acidic residues" evidence="1">
    <location>
        <begin position="1"/>
        <end position="10"/>
    </location>
</feature>
<dbReference type="PANTHER" id="PTHR33115">
    <property type="entry name" value="ARM REPEAT SUPERFAMILY PROTEIN"/>
    <property type="match status" value="1"/>
</dbReference>
<dbReference type="OMA" id="AFLMFTW"/>
<dbReference type="AlphaFoldDB" id="A0A0E0I3R8"/>
<dbReference type="EnsemblPlants" id="ONIVA07G20990.1">
    <property type="protein sequence ID" value="ONIVA07G20990.1"/>
    <property type="gene ID" value="ONIVA07G20990"/>
</dbReference>
<feature type="transmembrane region" description="Helical" evidence="2">
    <location>
        <begin position="83"/>
        <end position="104"/>
    </location>
</feature>
<evidence type="ECO:0000256" key="2">
    <source>
        <dbReference type="SAM" id="Phobius"/>
    </source>
</evidence>
<protein>
    <submittedName>
        <fullName evidence="3">Uncharacterized protein</fullName>
    </submittedName>
</protein>
<dbReference type="PANTHER" id="PTHR33115:SF22">
    <property type="entry name" value="OS12G0449900 PROTEIN"/>
    <property type="match status" value="1"/>
</dbReference>
<feature type="region of interest" description="Disordered" evidence="1">
    <location>
        <begin position="1"/>
        <end position="30"/>
    </location>
</feature>
<feature type="compositionally biased region" description="Basic and acidic residues" evidence="1">
    <location>
        <begin position="15"/>
        <end position="24"/>
    </location>
</feature>
<dbReference type="HOGENOM" id="CLU_161660_1_0_1"/>
<dbReference type="Gramene" id="ONIVA07G20990.1">
    <property type="protein sequence ID" value="ONIVA07G20990.1"/>
    <property type="gene ID" value="ONIVA07G20990"/>
</dbReference>
<reference evidence="3" key="1">
    <citation type="submission" date="2015-04" db="UniProtKB">
        <authorList>
            <consortium name="EnsemblPlants"/>
        </authorList>
    </citation>
    <scope>IDENTIFICATION</scope>
    <source>
        <strain evidence="3">SL10</strain>
    </source>
</reference>
<organism evidence="3">
    <name type="scientific">Oryza nivara</name>
    <name type="common">Indian wild rice</name>
    <name type="synonym">Oryza sativa f. spontanea</name>
    <dbReference type="NCBI Taxonomy" id="4536"/>
    <lineage>
        <taxon>Eukaryota</taxon>
        <taxon>Viridiplantae</taxon>
        <taxon>Streptophyta</taxon>
        <taxon>Embryophyta</taxon>
        <taxon>Tracheophyta</taxon>
        <taxon>Spermatophyta</taxon>
        <taxon>Magnoliopsida</taxon>
        <taxon>Liliopsida</taxon>
        <taxon>Poales</taxon>
        <taxon>Poaceae</taxon>
        <taxon>BOP clade</taxon>
        <taxon>Oryzoideae</taxon>
        <taxon>Oryzeae</taxon>
        <taxon>Oryzinae</taxon>
        <taxon>Oryza</taxon>
    </lineage>
</organism>
<keyword evidence="2" id="KW-0472">Membrane</keyword>
<reference evidence="3" key="2">
    <citation type="submission" date="2018-04" db="EMBL/GenBank/DDBJ databases">
        <title>OnivRS2 (Oryza nivara Reference Sequence Version 2).</title>
        <authorList>
            <person name="Zhang J."/>
            <person name="Kudrna D."/>
            <person name="Lee S."/>
            <person name="Talag J."/>
            <person name="Rajasekar S."/>
            <person name="Welchert J."/>
            <person name="Hsing Y.-I."/>
            <person name="Wing R.A."/>
        </authorList>
    </citation>
    <scope>NUCLEOTIDE SEQUENCE [LARGE SCALE GENOMIC DNA]</scope>
    <source>
        <strain evidence="3">SL10</strain>
    </source>
</reference>
<sequence length="112" mass="12750">MSELGDEESELSYSRSERTSDQHGQRQRQPMDELWPEVVNINKYAVLMGYLSMAVRGLAFLMFTWTTVVLLGGFVSALNKKDFWCLTMITLIQTAGLVLLPPTILPPSYYIE</sequence>
<accession>A0A0E0I3R8</accession>
<keyword evidence="2" id="KW-0812">Transmembrane</keyword>
<keyword evidence="4" id="KW-1185">Reference proteome</keyword>
<feature type="transmembrane region" description="Helical" evidence="2">
    <location>
        <begin position="44"/>
        <end position="71"/>
    </location>
</feature>
<keyword evidence="2" id="KW-1133">Transmembrane helix</keyword>
<dbReference type="Proteomes" id="UP000006591">
    <property type="component" value="Chromosome 7"/>
</dbReference>
<name>A0A0E0I3R8_ORYNI</name>
<evidence type="ECO:0000313" key="3">
    <source>
        <dbReference type="EnsemblPlants" id="ONIVA07G20990.1"/>
    </source>
</evidence>
<dbReference type="STRING" id="4536.A0A0E0I3R8"/>
<evidence type="ECO:0000256" key="1">
    <source>
        <dbReference type="SAM" id="MobiDB-lite"/>
    </source>
</evidence>